<protein>
    <submittedName>
        <fullName evidence="3">Amidohydrolase family protein</fullName>
    </submittedName>
</protein>
<dbReference type="EMBL" id="JBITGY010000010">
    <property type="protein sequence ID" value="MFI6502717.1"/>
    <property type="molecule type" value="Genomic_DNA"/>
</dbReference>
<dbReference type="SUPFAM" id="SSF51556">
    <property type="entry name" value="Metallo-dependent hydrolases"/>
    <property type="match status" value="1"/>
</dbReference>
<evidence type="ECO:0000259" key="2">
    <source>
        <dbReference type="Pfam" id="PF01979"/>
    </source>
</evidence>
<dbReference type="SUPFAM" id="SSF51338">
    <property type="entry name" value="Composite domain of metallo-dependent hydrolases"/>
    <property type="match status" value="1"/>
</dbReference>
<feature type="signal peptide" evidence="1">
    <location>
        <begin position="1"/>
        <end position="30"/>
    </location>
</feature>
<evidence type="ECO:0000256" key="1">
    <source>
        <dbReference type="SAM" id="SignalP"/>
    </source>
</evidence>
<dbReference type="Gene3D" id="3.30.110.90">
    <property type="entry name" value="Amidohydrolase"/>
    <property type="match status" value="1"/>
</dbReference>
<dbReference type="Gene3D" id="3.20.20.140">
    <property type="entry name" value="Metal-dependent hydrolases"/>
    <property type="match status" value="1"/>
</dbReference>
<gene>
    <name evidence="3" type="ORF">ACIBG2_35435</name>
</gene>
<dbReference type="InterPro" id="IPR032466">
    <property type="entry name" value="Metal_Hydrolase"/>
</dbReference>
<dbReference type="InterPro" id="IPR019546">
    <property type="entry name" value="TAT_signal_bac_arc"/>
</dbReference>
<dbReference type="Gene3D" id="2.30.40.10">
    <property type="entry name" value="Urease, subunit C, domain 1"/>
    <property type="match status" value="2"/>
</dbReference>
<dbReference type="PANTHER" id="PTHR43135:SF3">
    <property type="entry name" value="ALPHA-D-RIBOSE 1-METHYLPHOSPHONATE 5-TRIPHOSPHATE DIPHOSPHATASE"/>
    <property type="match status" value="1"/>
</dbReference>
<dbReference type="PROSITE" id="PS51318">
    <property type="entry name" value="TAT"/>
    <property type="match status" value="1"/>
</dbReference>
<feature type="domain" description="Amidohydrolase-related" evidence="2">
    <location>
        <begin position="110"/>
        <end position="481"/>
    </location>
</feature>
<keyword evidence="4" id="KW-1185">Reference proteome</keyword>
<evidence type="ECO:0000313" key="3">
    <source>
        <dbReference type="EMBL" id="MFI6502717.1"/>
    </source>
</evidence>
<dbReference type="PANTHER" id="PTHR43135">
    <property type="entry name" value="ALPHA-D-RIBOSE 1-METHYLPHOSPHONATE 5-TRIPHOSPHATE DIPHOSPHATASE"/>
    <property type="match status" value="1"/>
</dbReference>
<dbReference type="Proteomes" id="UP001612741">
    <property type="component" value="Unassembled WGS sequence"/>
</dbReference>
<sequence length="533" mass="56382">MSRILSVPAGRRDFLRGVSLAGAAAALAPAAPPAAPAPAASALAPAPAASASGEGATVLRRVTLIDGTGAPPRPGVTIVIIGERITWTGPGHEAPRPRSARVVDLNGKVVIPGLWDMHAHGSLQEKIAPPLYVVNGVTGIREMMGLPGHHALRARIDRGEVLGPRMVIGSGLIDGPVSLLGPLPVKVGTEAEARQAVRDAEAGGADFLKIYSYLPRDLLPALADEAAKLGLPVDGHLPYLVPMEEAARLGQRSIEHLTGLTLATSSREPEYRGRLESTPITDPFAWYAMARDLERRAAGSYDPAKARRLYAELIRAGTWHTPTLSVLEVFSQPIDAHTGDPRLKYIPAADRRQWLTTLKAAAPDTPEEIARERRFFRQLLTLTGRLHRARAGLLGGTDSYSPFVFPGFSAHDELSLLVRAGLSPMAALQAMTRDAARFLGRAATTGTVAPGKLADLVVLDADPLADIRNVRRIHAVMTRGRYLGPRERERILTEVEKAAGNPAVIPAAGNSSAGNPSAGHPAAQAAPAACACR</sequence>
<dbReference type="NCBIfam" id="TIGR01409">
    <property type="entry name" value="TAT_signal_seq"/>
    <property type="match status" value="1"/>
</dbReference>
<name>A0ABW7Z3F9_9ACTN</name>
<comment type="caution">
    <text evidence="3">The sequence shown here is derived from an EMBL/GenBank/DDBJ whole genome shotgun (WGS) entry which is preliminary data.</text>
</comment>
<feature type="chain" id="PRO_5045420453" evidence="1">
    <location>
        <begin position="31"/>
        <end position="533"/>
    </location>
</feature>
<keyword evidence="1" id="KW-0732">Signal</keyword>
<evidence type="ECO:0000313" key="4">
    <source>
        <dbReference type="Proteomes" id="UP001612741"/>
    </source>
</evidence>
<dbReference type="InterPro" id="IPR051781">
    <property type="entry name" value="Metallo-dep_Hydrolase"/>
</dbReference>
<dbReference type="Pfam" id="PF01979">
    <property type="entry name" value="Amidohydro_1"/>
    <property type="match status" value="1"/>
</dbReference>
<dbReference type="InterPro" id="IPR006311">
    <property type="entry name" value="TAT_signal"/>
</dbReference>
<dbReference type="Gene3D" id="1.20.58.520">
    <property type="entry name" value="Amidohydrolase"/>
    <property type="match status" value="1"/>
</dbReference>
<dbReference type="InterPro" id="IPR011059">
    <property type="entry name" value="Metal-dep_hydrolase_composite"/>
</dbReference>
<dbReference type="RefSeq" id="WP_397088191.1">
    <property type="nucleotide sequence ID" value="NZ_JBITGY010000010.1"/>
</dbReference>
<proteinExistence type="predicted"/>
<reference evidence="3 4" key="1">
    <citation type="submission" date="2024-10" db="EMBL/GenBank/DDBJ databases">
        <title>The Natural Products Discovery Center: Release of the First 8490 Sequenced Strains for Exploring Actinobacteria Biosynthetic Diversity.</title>
        <authorList>
            <person name="Kalkreuter E."/>
            <person name="Kautsar S.A."/>
            <person name="Yang D."/>
            <person name="Bader C.D."/>
            <person name="Teijaro C.N."/>
            <person name="Fluegel L."/>
            <person name="Davis C.M."/>
            <person name="Simpson J.R."/>
            <person name="Lauterbach L."/>
            <person name="Steele A.D."/>
            <person name="Gui C."/>
            <person name="Meng S."/>
            <person name="Li G."/>
            <person name="Viehrig K."/>
            <person name="Ye F."/>
            <person name="Su P."/>
            <person name="Kiefer A.F."/>
            <person name="Nichols A."/>
            <person name="Cepeda A.J."/>
            <person name="Yan W."/>
            <person name="Fan B."/>
            <person name="Jiang Y."/>
            <person name="Adhikari A."/>
            <person name="Zheng C.-J."/>
            <person name="Schuster L."/>
            <person name="Cowan T.M."/>
            <person name="Smanski M.J."/>
            <person name="Chevrette M.G."/>
            <person name="De Carvalho L.P.S."/>
            <person name="Shen B."/>
        </authorList>
    </citation>
    <scope>NUCLEOTIDE SEQUENCE [LARGE SCALE GENOMIC DNA]</scope>
    <source>
        <strain evidence="3 4">NPDC050545</strain>
    </source>
</reference>
<dbReference type="InterPro" id="IPR006680">
    <property type="entry name" value="Amidohydro-rel"/>
</dbReference>
<accession>A0ABW7Z3F9</accession>
<organism evidence="3 4">
    <name type="scientific">Nonomuraea typhae</name>
    <dbReference type="NCBI Taxonomy" id="2603600"/>
    <lineage>
        <taxon>Bacteria</taxon>
        <taxon>Bacillati</taxon>
        <taxon>Actinomycetota</taxon>
        <taxon>Actinomycetes</taxon>
        <taxon>Streptosporangiales</taxon>
        <taxon>Streptosporangiaceae</taxon>
        <taxon>Nonomuraea</taxon>
    </lineage>
</organism>